<dbReference type="AlphaFoldDB" id="A0A917CC60"/>
<dbReference type="Pfam" id="PF03466">
    <property type="entry name" value="LysR_substrate"/>
    <property type="match status" value="1"/>
</dbReference>
<accession>A0A917CC60</accession>
<dbReference type="InterPro" id="IPR000847">
    <property type="entry name" value="LysR_HTH_N"/>
</dbReference>
<evidence type="ECO:0000256" key="4">
    <source>
        <dbReference type="ARBA" id="ARBA00023163"/>
    </source>
</evidence>
<dbReference type="RefSeq" id="WP_189025760.1">
    <property type="nucleotide sequence ID" value="NZ_BMKR01000010.1"/>
</dbReference>
<evidence type="ECO:0000259" key="5">
    <source>
        <dbReference type="PROSITE" id="PS50931"/>
    </source>
</evidence>
<dbReference type="PANTHER" id="PTHR30126:SF40">
    <property type="entry name" value="HTH-TYPE TRANSCRIPTIONAL REGULATOR GLTR"/>
    <property type="match status" value="1"/>
</dbReference>
<dbReference type="FunFam" id="1.10.10.10:FF:000001">
    <property type="entry name" value="LysR family transcriptional regulator"/>
    <property type="match status" value="1"/>
</dbReference>
<evidence type="ECO:0000313" key="6">
    <source>
        <dbReference type="EMBL" id="GGF81353.1"/>
    </source>
</evidence>
<keyword evidence="2" id="KW-0805">Transcription regulation</keyword>
<comment type="similarity">
    <text evidence="1">Belongs to the LysR transcriptional regulatory family.</text>
</comment>
<dbReference type="InterPro" id="IPR036390">
    <property type="entry name" value="WH_DNA-bd_sf"/>
</dbReference>
<proteinExistence type="inferred from homology"/>
<dbReference type="SUPFAM" id="SSF46785">
    <property type="entry name" value="Winged helix' DNA-binding domain"/>
    <property type="match status" value="1"/>
</dbReference>
<dbReference type="Gene3D" id="3.40.190.10">
    <property type="entry name" value="Periplasmic binding protein-like II"/>
    <property type="match status" value="2"/>
</dbReference>
<dbReference type="GO" id="GO:0000976">
    <property type="term" value="F:transcription cis-regulatory region binding"/>
    <property type="evidence" value="ECO:0007669"/>
    <property type="project" value="TreeGrafter"/>
</dbReference>
<dbReference type="CDD" id="cd05466">
    <property type="entry name" value="PBP2_LTTR_substrate"/>
    <property type="match status" value="1"/>
</dbReference>
<gene>
    <name evidence="6" type="ORF">GCM10010912_28060</name>
</gene>
<dbReference type="GO" id="GO:0003700">
    <property type="term" value="F:DNA-binding transcription factor activity"/>
    <property type="evidence" value="ECO:0007669"/>
    <property type="project" value="InterPro"/>
</dbReference>
<evidence type="ECO:0000313" key="7">
    <source>
        <dbReference type="Proteomes" id="UP000637643"/>
    </source>
</evidence>
<comment type="caution">
    <text evidence="6">The sequence shown here is derived from an EMBL/GenBank/DDBJ whole genome shotgun (WGS) entry which is preliminary data.</text>
</comment>
<evidence type="ECO:0000256" key="3">
    <source>
        <dbReference type="ARBA" id="ARBA00023125"/>
    </source>
</evidence>
<dbReference type="PRINTS" id="PR00039">
    <property type="entry name" value="HTHLYSR"/>
</dbReference>
<keyword evidence="4" id="KW-0804">Transcription</keyword>
<sequence>MNIENIEAFVYINHYGSFNKAADVLYISQPTVTARIQSLERELDSKLFDRLGRQIQMTDKGKQFLPYAEQILQVYQKGKLQLQSKGTIPNELRIGSTVSVSNYVLPHLLIHLKHKYPHVQFKLTTAPTDDLIEKLKSKDIDLAFIRKVVNPVFQSYPFWDDPISLYVYEGHPLAKTGQASIRDIRKEPLVFFECGSLDWMRLHRVFENLEQPPDIVYHVDNLETAKKLVIRKAGICFLPALSTQEEVESGKLIPVEVAETAGISLRTNLITLNGENAGFIDTLLETGAAIQGNRQIV</sequence>
<organism evidence="6 7">
    <name type="scientific">Paenibacillus albidus</name>
    <dbReference type="NCBI Taxonomy" id="2041023"/>
    <lineage>
        <taxon>Bacteria</taxon>
        <taxon>Bacillati</taxon>
        <taxon>Bacillota</taxon>
        <taxon>Bacilli</taxon>
        <taxon>Bacillales</taxon>
        <taxon>Paenibacillaceae</taxon>
        <taxon>Paenibacillus</taxon>
    </lineage>
</organism>
<feature type="domain" description="HTH lysR-type" evidence="5">
    <location>
        <begin position="1"/>
        <end position="58"/>
    </location>
</feature>
<dbReference type="Pfam" id="PF00126">
    <property type="entry name" value="HTH_1"/>
    <property type="match status" value="1"/>
</dbReference>
<reference evidence="6" key="1">
    <citation type="journal article" date="2014" name="Int. J. Syst. Evol. Microbiol.">
        <title>Complete genome sequence of Corynebacterium casei LMG S-19264T (=DSM 44701T), isolated from a smear-ripened cheese.</title>
        <authorList>
            <consortium name="US DOE Joint Genome Institute (JGI-PGF)"/>
            <person name="Walter F."/>
            <person name="Albersmeier A."/>
            <person name="Kalinowski J."/>
            <person name="Ruckert C."/>
        </authorList>
    </citation>
    <scope>NUCLEOTIDE SEQUENCE</scope>
    <source>
        <strain evidence="6">CGMCC 1.16134</strain>
    </source>
</reference>
<dbReference type="InterPro" id="IPR005119">
    <property type="entry name" value="LysR_subst-bd"/>
</dbReference>
<dbReference type="SUPFAM" id="SSF53850">
    <property type="entry name" value="Periplasmic binding protein-like II"/>
    <property type="match status" value="1"/>
</dbReference>
<evidence type="ECO:0000256" key="2">
    <source>
        <dbReference type="ARBA" id="ARBA00023015"/>
    </source>
</evidence>
<dbReference type="Proteomes" id="UP000637643">
    <property type="component" value="Unassembled WGS sequence"/>
</dbReference>
<reference evidence="6" key="2">
    <citation type="submission" date="2020-09" db="EMBL/GenBank/DDBJ databases">
        <authorList>
            <person name="Sun Q."/>
            <person name="Zhou Y."/>
        </authorList>
    </citation>
    <scope>NUCLEOTIDE SEQUENCE</scope>
    <source>
        <strain evidence="6">CGMCC 1.16134</strain>
    </source>
</reference>
<keyword evidence="3" id="KW-0238">DNA-binding</keyword>
<dbReference type="InterPro" id="IPR036388">
    <property type="entry name" value="WH-like_DNA-bd_sf"/>
</dbReference>
<protein>
    <submittedName>
        <fullName evidence="6">Transcriptional regulator</fullName>
    </submittedName>
</protein>
<keyword evidence="7" id="KW-1185">Reference proteome</keyword>
<name>A0A917CC60_9BACL</name>
<evidence type="ECO:0000256" key="1">
    <source>
        <dbReference type="ARBA" id="ARBA00009437"/>
    </source>
</evidence>
<dbReference type="EMBL" id="BMKR01000010">
    <property type="protein sequence ID" value="GGF81353.1"/>
    <property type="molecule type" value="Genomic_DNA"/>
</dbReference>
<dbReference type="Gene3D" id="1.10.10.10">
    <property type="entry name" value="Winged helix-like DNA-binding domain superfamily/Winged helix DNA-binding domain"/>
    <property type="match status" value="1"/>
</dbReference>
<dbReference type="PANTHER" id="PTHR30126">
    <property type="entry name" value="HTH-TYPE TRANSCRIPTIONAL REGULATOR"/>
    <property type="match status" value="1"/>
</dbReference>
<dbReference type="PROSITE" id="PS50931">
    <property type="entry name" value="HTH_LYSR"/>
    <property type="match status" value="1"/>
</dbReference>